<keyword evidence="4" id="KW-1185">Reference proteome</keyword>
<proteinExistence type="predicted"/>
<feature type="chain" id="PRO_5040283494" description="DUF7223 domain-containing protein" evidence="1">
    <location>
        <begin position="21"/>
        <end position="567"/>
    </location>
</feature>
<dbReference type="AlphaFoldDB" id="A0A9P7UW03"/>
<comment type="caution">
    <text evidence="3">The sequence shown here is derived from an EMBL/GenBank/DDBJ whole genome shotgun (WGS) entry which is preliminary data.</text>
</comment>
<feature type="signal peptide" evidence="1">
    <location>
        <begin position="1"/>
        <end position="20"/>
    </location>
</feature>
<dbReference type="Pfam" id="PF23865">
    <property type="entry name" value="DUF7223"/>
    <property type="match status" value="1"/>
</dbReference>
<evidence type="ECO:0000313" key="4">
    <source>
        <dbReference type="Proteomes" id="UP001049176"/>
    </source>
</evidence>
<feature type="domain" description="DUF7223" evidence="2">
    <location>
        <begin position="305"/>
        <end position="509"/>
    </location>
</feature>
<dbReference type="RefSeq" id="XP_043011751.1">
    <property type="nucleotide sequence ID" value="XM_043150661.1"/>
</dbReference>
<dbReference type="EMBL" id="CM032183">
    <property type="protein sequence ID" value="KAG7095281.1"/>
    <property type="molecule type" value="Genomic_DNA"/>
</dbReference>
<dbReference type="Proteomes" id="UP001049176">
    <property type="component" value="Chromosome 3"/>
</dbReference>
<reference evidence="3" key="1">
    <citation type="journal article" date="2021" name="Genome Biol. Evol.">
        <title>The assembled and annotated genome of the fairy-ring fungus Marasmius oreades.</title>
        <authorList>
            <person name="Hiltunen M."/>
            <person name="Ament-Velasquez S.L."/>
            <person name="Johannesson H."/>
        </authorList>
    </citation>
    <scope>NUCLEOTIDE SEQUENCE</scope>
    <source>
        <strain evidence="3">03SP1</strain>
    </source>
</reference>
<dbReference type="KEGG" id="more:E1B28_006053"/>
<dbReference type="GeneID" id="66075129"/>
<dbReference type="OrthoDB" id="73875at2759"/>
<keyword evidence="1" id="KW-0732">Signal</keyword>
<organism evidence="3 4">
    <name type="scientific">Marasmius oreades</name>
    <name type="common">fairy-ring Marasmius</name>
    <dbReference type="NCBI Taxonomy" id="181124"/>
    <lineage>
        <taxon>Eukaryota</taxon>
        <taxon>Fungi</taxon>
        <taxon>Dikarya</taxon>
        <taxon>Basidiomycota</taxon>
        <taxon>Agaricomycotina</taxon>
        <taxon>Agaricomycetes</taxon>
        <taxon>Agaricomycetidae</taxon>
        <taxon>Agaricales</taxon>
        <taxon>Marasmiineae</taxon>
        <taxon>Marasmiaceae</taxon>
        <taxon>Marasmius</taxon>
    </lineage>
</organism>
<protein>
    <recommendedName>
        <fullName evidence="2">DUF7223 domain-containing protein</fullName>
    </recommendedName>
</protein>
<evidence type="ECO:0000313" key="3">
    <source>
        <dbReference type="EMBL" id="KAG7095281.1"/>
    </source>
</evidence>
<sequence>MVKSLPAFALTILLPLSTYAKNDWSIPCFDGTCSYDSPAGLGSVTIWGTPSAIADITKTAGWTILNCDENALVQDIRLVCTGTAEECNNLYANTGATGKLVRLPENCGGNAFARISRTWVHEDQSLPVELARALRKRDGPTPSVQGLALDTDFGAIDPAQNGNVSLAIEGATVPGAAGDFNVTATNFDKRGLFDFVKNAFEKFDSFDKNLIKELPPIDVDKSFNLLNEQLPCPANGASPAFEASIKADTITKAHAVVTVGMAASGTIVPPKFSEFGVFAGLNADLQGTLSLEGSASVSRSIARNFELHSRFKLFYNAQGTVDSGRIPLFEVGIPGLDFPGILTLGPSFQIQAQAKATLDIDAKIDVTLAYHVEDAKLFFPPLDGNSGGQFQPADSPLKLSVSPSLASKAIVEGHLIPTLQLGITALGGTAKANVFLDLDANAAATLSLDAVAAASTDGTQSTSVNGCIDVASGFDVNAGADASFFDLFDSNTKVNLFTKKFQLFKKCLPGSETKASLTRRVQRRMSRRSAFLAKLDKRASLTCPGVSFENIVSVVDEALPATQIEAL</sequence>
<accession>A0A9P7UW03</accession>
<evidence type="ECO:0000259" key="2">
    <source>
        <dbReference type="Pfam" id="PF23865"/>
    </source>
</evidence>
<name>A0A9P7UW03_9AGAR</name>
<gene>
    <name evidence="3" type="ORF">E1B28_006053</name>
</gene>
<evidence type="ECO:0000256" key="1">
    <source>
        <dbReference type="SAM" id="SignalP"/>
    </source>
</evidence>
<dbReference type="InterPro" id="IPR055647">
    <property type="entry name" value="DUF7223"/>
</dbReference>